<accession>A0ABP6L1R3</accession>
<name>A0ABP6L1R3_9ACTN</name>
<evidence type="ECO:0008006" key="3">
    <source>
        <dbReference type="Google" id="ProtNLM"/>
    </source>
</evidence>
<dbReference type="RefSeq" id="WP_344901929.1">
    <property type="nucleotide sequence ID" value="NZ_BAAAWD010000016.1"/>
</dbReference>
<comment type="caution">
    <text evidence="1">The sequence shown here is derived from an EMBL/GenBank/DDBJ whole genome shotgun (WGS) entry which is preliminary data.</text>
</comment>
<proteinExistence type="predicted"/>
<keyword evidence="2" id="KW-1185">Reference proteome</keyword>
<evidence type="ECO:0000313" key="1">
    <source>
        <dbReference type="EMBL" id="GAA3027247.1"/>
    </source>
</evidence>
<reference evidence="2" key="1">
    <citation type="journal article" date="2019" name="Int. J. Syst. Evol. Microbiol.">
        <title>The Global Catalogue of Microorganisms (GCM) 10K type strain sequencing project: providing services to taxonomists for standard genome sequencing and annotation.</title>
        <authorList>
            <consortium name="The Broad Institute Genomics Platform"/>
            <consortium name="The Broad Institute Genome Sequencing Center for Infectious Disease"/>
            <person name="Wu L."/>
            <person name="Ma J."/>
        </authorList>
    </citation>
    <scope>NUCLEOTIDE SEQUENCE [LARGE SCALE GENOMIC DNA]</scope>
    <source>
        <strain evidence="2">JCM 3106</strain>
    </source>
</reference>
<gene>
    <name evidence="1" type="ORF">GCM10017559_61670</name>
</gene>
<organism evidence="1 2">
    <name type="scientific">Streptosporangium longisporum</name>
    <dbReference type="NCBI Taxonomy" id="46187"/>
    <lineage>
        <taxon>Bacteria</taxon>
        <taxon>Bacillati</taxon>
        <taxon>Actinomycetota</taxon>
        <taxon>Actinomycetes</taxon>
        <taxon>Streptosporangiales</taxon>
        <taxon>Streptosporangiaceae</taxon>
        <taxon>Streptosporangium</taxon>
    </lineage>
</organism>
<evidence type="ECO:0000313" key="2">
    <source>
        <dbReference type="Proteomes" id="UP001499930"/>
    </source>
</evidence>
<dbReference type="Proteomes" id="UP001499930">
    <property type="component" value="Unassembled WGS sequence"/>
</dbReference>
<dbReference type="EMBL" id="BAAAWD010000016">
    <property type="protein sequence ID" value="GAA3027247.1"/>
    <property type="molecule type" value="Genomic_DNA"/>
</dbReference>
<protein>
    <recommendedName>
        <fullName evidence="3">DUF4253 domain-containing protein</fullName>
    </recommendedName>
</protein>
<sequence length="147" mass="15511">MAESWSPTLEDVAGFIPTRTRDASKPGSDTLLGTFTTDTTPTDEQATRTIRAAAAHVLGATGPIPAAPEHLSILASTAAALRAAADIELAFPDSDADVQVYEQLNRRAEEALQQLVDAVNDAGSGPEGSLLPVWVMPEGPWWGDYPL</sequence>